<accession>A0A3G5A410</accession>
<evidence type="ECO:0000313" key="1">
    <source>
        <dbReference type="EMBL" id="AYV81966.1"/>
    </source>
</evidence>
<sequence length="303" mass="34924">MAGPYYPTPIKSQSISIFPQRLRPIIYLTRTTLILIDFLNGRLISVDKSTLPSQLSIYYAKIEISCKDDKIYFQVNQSELLVCCFVIDLGSMMLNLCGIPKFENKEIFHGRVDIDGSKIFLKYEDGTEFDCDDSLRIAITKNGVRNRGIYMASPLGPRLVKLHPRTNDPSGFYKNYFCWQYKNELRIGTIQNCELYTQQLISPLFENIFRFCLTEDNILVLFIPNQLVFIDANDVKIIACIEADHDPSDRDKSDYIFGELIPNRKDILMLRSRLTSLIHPCLLPPLVDIILVYILDETRIRGS</sequence>
<gene>
    <name evidence="1" type="ORF">Harvfovirus88_2</name>
</gene>
<protein>
    <submittedName>
        <fullName evidence="1">Uncharacterized protein</fullName>
    </submittedName>
</protein>
<name>A0A3G5A410_9VIRU</name>
<reference evidence="1" key="1">
    <citation type="submission" date="2018-10" db="EMBL/GenBank/DDBJ databases">
        <title>Hidden diversity of soil giant viruses.</title>
        <authorList>
            <person name="Schulz F."/>
            <person name="Alteio L."/>
            <person name="Goudeau D."/>
            <person name="Ryan E.M."/>
            <person name="Malmstrom R.R."/>
            <person name="Blanchard J."/>
            <person name="Woyke T."/>
        </authorList>
    </citation>
    <scope>NUCLEOTIDE SEQUENCE</scope>
    <source>
        <strain evidence="1">HAV1</strain>
    </source>
</reference>
<dbReference type="EMBL" id="MK072330">
    <property type="protein sequence ID" value="AYV81966.1"/>
    <property type="molecule type" value="Genomic_DNA"/>
</dbReference>
<organism evidence="1">
    <name type="scientific">Harvfovirus sp</name>
    <dbReference type="NCBI Taxonomy" id="2487768"/>
    <lineage>
        <taxon>Viruses</taxon>
        <taxon>Varidnaviria</taxon>
        <taxon>Bamfordvirae</taxon>
        <taxon>Nucleocytoviricota</taxon>
        <taxon>Megaviricetes</taxon>
        <taxon>Imitervirales</taxon>
        <taxon>Mimiviridae</taxon>
        <taxon>Klosneuvirinae</taxon>
    </lineage>
</organism>
<proteinExistence type="predicted"/>